<evidence type="ECO:0000256" key="1">
    <source>
        <dbReference type="ARBA" id="ARBA00022630"/>
    </source>
</evidence>
<dbReference type="SUPFAM" id="SSF51905">
    <property type="entry name" value="FAD/NAD(P)-binding domain"/>
    <property type="match status" value="1"/>
</dbReference>
<feature type="domain" description="FAD-binding" evidence="4">
    <location>
        <begin position="26"/>
        <end position="295"/>
    </location>
</feature>
<name>A0AAE1BZU2_9PEZI</name>
<protein>
    <recommendedName>
        <fullName evidence="4">FAD-binding domain-containing protein</fullName>
    </recommendedName>
</protein>
<keyword evidence="3" id="KW-0560">Oxidoreductase</keyword>
<reference evidence="5" key="1">
    <citation type="submission" date="2023-07" db="EMBL/GenBank/DDBJ databases">
        <title>Black Yeasts Isolated from many extreme environments.</title>
        <authorList>
            <person name="Coleine C."/>
            <person name="Stajich J.E."/>
            <person name="Selbmann L."/>
        </authorList>
    </citation>
    <scope>NUCLEOTIDE SEQUENCE</scope>
    <source>
        <strain evidence="5">CCFEE 5485</strain>
    </source>
</reference>
<evidence type="ECO:0000256" key="2">
    <source>
        <dbReference type="ARBA" id="ARBA00022827"/>
    </source>
</evidence>
<evidence type="ECO:0000256" key="3">
    <source>
        <dbReference type="ARBA" id="ARBA00023002"/>
    </source>
</evidence>
<organism evidence="5 6">
    <name type="scientific">Recurvomyces mirabilis</name>
    <dbReference type="NCBI Taxonomy" id="574656"/>
    <lineage>
        <taxon>Eukaryota</taxon>
        <taxon>Fungi</taxon>
        <taxon>Dikarya</taxon>
        <taxon>Ascomycota</taxon>
        <taxon>Pezizomycotina</taxon>
        <taxon>Dothideomycetes</taxon>
        <taxon>Dothideomycetidae</taxon>
        <taxon>Mycosphaerellales</taxon>
        <taxon>Teratosphaeriaceae</taxon>
        <taxon>Recurvomyces</taxon>
    </lineage>
</organism>
<dbReference type="Proteomes" id="UP001274830">
    <property type="component" value="Unassembled WGS sequence"/>
</dbReference>
<dbReference type="PRINTS" id="PR00420">
    <property type="entry name" value="RNGMNOXGNASE"/>
</dbReference>
<evidence type="ECO:0000313" key="5">
    <source>
        <dbReference type="EMBL" id="KAK3673522.1"/>
    </source>
</evidence>
<keyword evidence="2" id="KW-0274">FAD</keyword>
<accession>A0AAE1BZU2</accession>
<dbReference type="GO" id="GO:0016709">
    <property type="term" value="F:oxidoreductase activity, acting on paired donors, with incorporation or reduction of molecular oxygen, NAD(P)H as one donor, and incorporation of one atom of oxygen"/>
    <property type="evidence" value="ECO:0007669"/>
    <property type="project" value="UniProtKB-ARBA"/>
</dbReference>
<dbReference type="Pfam" id="PF01494">
    <property type="entry name" value="FAD_binding_3"/>
    <property type="match status" value="1"/>
</dbReference>
<comment type="caution">
    <text evidence="5">The sequence shown here is derived from an EMBL/GenBank/DDBJ whole genome shotgun (WGS) entry which is preliminary data.</text>
</comment>
<keyword evidence="6" id="KW-1185">Reference proteome</keyword>
<proteinExistence type="predicted"/>
<evidence type="ECO:0000313" key="6">
    <source>
        <dbReference type="Proteomes" id="UP001274830"/>
    </source>
</evidence>
<evidence type="ECO:0000259" key="4">
    <source>
        <dbReference type="Pfam" id="PF01494"/>
    </source>
</evidence>
<dbReference type="EMBL" id="JAUTXT010000025">
    <property type="protein sequence ID" value="KAK3673522.1"/>
    <property type="molecule type" value="Genomic_DNA"/>
</dbReference>
<dbReference type="PANTHER" id="PTHR43004:SF8">
    <property type="entry name" value="FAD-BINDING DOMAIN-CONTAINING PROTEIN-RELATED"/>
    <property type="match status" value="1"/>
</dbReference>
<dbReference type="PANTHER" id="PTHR43004">
    <property type="entry name" value="TRK SYSTEM POTASSIUM UPTAKE PROTEIN"/>
    <property type="match status" value="1"/>
</dbReference>
<dbReference type="Gene3D" id="3.50.50.60">
    <property type="entry name" value="FAD/NAD(P)-binding domain"/>
    <property type="match status" value="2"/>
</dbReference>
<dbReference type="Gene3D" id="3.40.30.120">
    <property type="match status" value="1"/>
</dbReference>
<dbReference type="Pfam" id="PF21274">
    <property type="entry name" value="Rng_hyd_C"/>
    <property type="match status" value="1"/>
</dbReference>
<keyword evidence="1" id="KW-0285">Flavoprotein</keyword>
<dbReference type="InterPro" id="IPR002938">
    <property type="entry name" value="FAD-bd"/>
</dbReference>
<dbReference type="InterPro" id="IPR036188">
    <property type="entry name" value="FAD/NAD-bd_sf"/>
</dbReference>
<dbReference type="InterPro" id="IPR050641">
    <property type="entry name" value="RIFMO-like"/>
</dbReference>
<gene>
    <name evidence="5" type="ORF">LTR78_006756</name>
</gene>
<dbReference type="AlphaFoldDB" id="A0AAE1BZU2"/>
<dbReference type="GO" id="GO:0071949">
    <property type="term" value="F:FAD binding"/>
    <property type="evidence" value="ECO:0007669"/>
    <property type="project" value="InterPro"/>
</dbReference>
<sequence>MMHTRWSNSFAGEEYARIYSWGNDPARKGDYVLASPSEPLDLPQTLLEPVLTRYATLNGFQARFDTSFIKFEREGKHSPIRVKLRDQISKHEYYVRCKYLFGADGARSQVVRQLDLPMIKKPSQGFAINVLIEADMNHLMENRMGNLHWLLTMDKVHPDFAWIGCIRMVKPWHEWLCIIFPAPGAKREVRSAEEYVPRIREFIGDDSVDVQIKGISTWVINETAADVYSDGNIFCLGDAVHRHPPNHGLGSNTSIQDAYNLAWKVAYVEKGYAGPELLHTYNDERQPVGLDVVTQANASLRNHGRIWQILGNMEETPEARVAAFNQLSEDSEPGQQRRAALQEALRLIHREEQGLGIEMNQRYQSSAVLTASDDQCPSFDTDPLEYYHPTTFPGARLPHVWLSKSVPSNAISIIDLAGHGRFALFTGIGGDGWKSAVQKVQHNLQIPIVAYQIGFRQEWEDRYIRWEQLRGVGESGCVLVRPDRFVAWRCQSWKAGSEDDLMAAVRKVLSL</sequence>